<feature type="region of interest" description="Disordered" evidence="1">
    <location>
        <begin position="213"/>
        <end position="254"/>
    </location>
</feature>
<feature type="compositionally biased region" description="Low complexity" evidence="1">
    <location>
        <begin position="227"/>
        <end position="242"/>
    </location>
</feature>
<dbReference type="Proteomes" id="UP001164743">
    <property type="component" value="Chromosome 15A"/>
</dbReference>
<accession>A0ABY7D4M4</accession>
<protein>
    <submittedName>
        <fullName evidence="2">Uncharacterized protein</fullName>
    </submittedName>
</protein>
<organism evidence="2 3">
    <name type="scientific">Puccinia triticina</name>
    <dbReference type="NCBI Taxonomy" id="208348"/>
    <lineage>
        <taxon>Eukaryota</taxon>
        <taxon>Fungi</taxon>
        <taxon>Dikarya</taxon>
        <taxon>Basidiomycota</taxon>
        <taxon>Pucciniomycotina</taxon>
        <taxon>Pucciniomycetes</taxon>
        <taxon>Pucciniales</taxon>
        <taxon>Pucciniaceae</taxon>
        <taxon>Puccinia</taxon>
    </lineage>
</organism>
<keyword evidence="3" id="KW-1185">Reference proteome</keyword>
<dbReference type="CDD" id="cd22744">
    <property type="entry name" value="OTU"/>
    <property type="match status" value="1"/>
</dbReference>
<dbReference type="EMBL" id="CP110435">
    <property type="protein sequence ID" value="WAQ92058.1"/>
    <property type="molecule type" value="Genomic_DNA"/>
</dbReference>
<evidence type="ECO:0000256" key="1">
    <source>
        <dbReference type="SAM" id="MobiDB-lite"/>
    </source>
</evidence>
<evidence type="ECO:0000313" key="2">
    <source>
        <dbReference type="EMBL" id="WAQ92058.1"/>
    </source>
</evidence>
<proteinExistence type="predicted"/>
<dbReference type="RefSeq" id="XP_053027613.1">
    <property type="nucleotide sequence ID" value="XM_053163660.1"/>
</dbReference>
<gene>
    <name evidence="2" type="ORF">PtA15_15A454</name>
</gene>
<dbReference type="GeneID" id="77804555"/>
<dbReference type="Gene3D" id="3.90.70.80">
    <property type="match status" value="1"/>
</dbReference>
<evidence type="ECO:0000313" key="3">
    <source>
        <dbReference type="Proteomes" id="UP001164743"/>
    </source>
</evidence>
<name>A0ABY7D4M4_9BASI</name>
<reference evidence="2" key="1">
    <citation type="submission" date="2022-10" db="EMBL/GenBank/DDBJ databases">
        <title>Puccinia triticina Genome sequencing and assembly.</title>
        <authorList>
            <person name="Li C."/>
        </authorList>
    </citation>
    <scope>NUCLEOTIDE SEQUENCE</scope>
    <source>
        <strain evidence="2">Pt15</strain>
    </source>
</reference>
<sequence>MTAQRLNNDYHVINHSHATFRQMVLLGCLIPFLLLEVVMVEGAPLQGAGEMATAGHGAADAKPALAQTKSLEKGHGTKDTQAPIAYPYHAPVLPSTSILPNTQHCLRHGSTPKVLPPSISGWDQRRLQISCISCGQGHIQDRRLGPQSILPKLKVLFVVLHHQTIIVNQSRNIIIITLRLNYRSLPSDYHYSPPAPPLYPYKEETPQTALATPIETSPPLNAGKENGGSSLAVASSGVAQSSPELSKPSVQATGPDIKQATEELRLKTVRLDIPAPECHYVREIDVKYLPGGRQTVDFIKQDHGLFRALAHIASHNQYDPEVFRQELIDHIARHPKRFSTYLTTEGENHKTFTVRNQLYRLSDGQSVDGVEFAAFSDLHDINVFLVSKIGNTVRAQVRRSVRAYNEYRGIIVEDGHYELFGYKDPPRSSAK</sequence>